<evidence type="ECO:0000256" key="1">
    <source>
        <dbReference type="SAM" id="MobiDB-lite"/>
    </source>
</evidence>
<feature type="compositionally biased region" description="Basic and acidic residues" evidence="1">
    <location>
        <begin position="492"/>
        <end position="504"/>
    </location>
</feature>
<dbReference type="AlphaFoldDB" id="A0A8H2XRF7"/>
<accession>A0A8H2XRF7</accession>
<organism evidence="2 3">
    <name type="scientific">Rhizoctonia solani</name>
    <dbReference type="NCBI Taxonomy" id="456999"/>
    <lineage>
        <taxon>Eukaryota</taxon>
        <taxon>Fungi</taxon>
        <taxon>Dikarya</taxon>
        <taxon>Basidiomycota</taxon>
        <taxon>Agaricomycotina</taxon>
        <taxon>Agaricomycetes</taxon>
        <taxon>Cantharellales</taxon>
        <taxon>Ceratobasidiaceae</taxon>
        <taxon>Rhizoctonia</taxon>
    </lineage>
</organism>
<reference evidence="2" key="1">
    <citation type="submission" date="2021-01" db="EMBL/GenBank/DDBJ databases">
        <authorList>
            <person name="Kaushik A."/>
        </authorList>
    </citation>
    <scope>NUCLEOTIDE SEQUENCE</scope>
    <source>
        <strain evidence="2">AG2-2IIIB</strain>
    </source>
</reference>
<comment type="caution">
    <text evidence="2">The sequence shown here is derived from an EMBL/GenBank/DDBJ whole genome shotgun (WGS) entry which is preliminary data.</text>
</comment>
<feature type="region of interest" description="Disordered" evidence="1">
    <location>
        <begin position="490"/>
        <end position="510"/>
    </location>
</feature>
<sequence>MNLVRATPLKLGPTAKTPVGFVKPFPVTVATPVVLDGDLHESGFCVRVKIRNPHPEQPFRTGESVEGHVHIFGRPDVPGSKPNLFPALVLHRLSLRIYFESRTTFWHLNPTNPDRRGKSSLIQRVEKILRHEVHRGVVPLNTIATSWPMDQSVTIPFTEILLGRPHAALGFSFTIPRKMAITETNNFDGAPRGLCSFERCPPPSFREPEGSVEWVAEAIMILASGGSPVVDERMLHVSTSDTAITRLVFPVLPMGLDVGALRDEPFFGDDLGVDLPGSLSRPVRFDYAFTEGIELSNLAKPPLDCYSRVWNLSPNHLVESEIHVPSGAVIHQHSAFLTMRLLLRLQNAPNPNQLLRTFRKSRPIVAKRLRIRLQRSTSTRGGQEIKPHTSVVLVRESYLDLHQAGSRVESREALSSESGVNIFNITVPFDLQNDGRCSKETAQPMMPVSALVPSFRTPNIQLEYILTVSVFFIGDSREYETARFPLQIKPESATRTDGSHDNPDRILSLR</sequence>
<gene>
    <name evidence="2" type="ORF">RDB_LOCUS66898</name>
</gene>
<dbReference type="Proteomes" id="UP000663843">
    <property type="component" value="Unassembled WGS sequence"/>
</dbReference>
<dbReference type="EMBL" id="CAJMWT010002127">
    <property type="protein sequence ID" value="CAE6433555.1"/>
    <property type="molecule type" value="Genomic_DNA"/>
</dbReference>
<protein>
    <submittedName>
        <fullName evidence="2">Uncharacterized protein</fullName>
    </submittedName>
</protein>
<proteinExistence type="predicted"/>
<evidence type="ECO:0000313" key="3">
    <source>
        <dbReference type="Proteomes" id="UP000663843"/>
    </source>
</evidence>
<evidence type="ECO:0000313" key="2">
    <source>
        <dbReference type="EMBL" id="CAE6433555.1"/>
    </source>
</evidence>
<name>A0A8H2XRF7_9AGAM</name>